<name>A0A1H0KMF9_9GAMM</name>
<dbReference type="Pfam" id="PF05494">
    <property type="entry name" value="MlaC"/>
    <property type="match status" value="1"/>
</dbReference>
<dbReference type="Gene3D" id="3.10.450.710">
    <property type="entry name" value="Tgt2/MlaC"/>
    <property type="match status" value="1"/>
</dbReference>
<organism evidence="2 3">
    <name type="scientific">Halomonas shengliensis</name>
    <dbReference type="NCBI Taxonomy" id="419597"/>
    <lineage>
        <taxon>Bacteria</taxon>
        <taxon>Pseudomonadati</taxon>
        <taxon>Pseudomonadota</taxon>
        <taxon>Gammaproteobacteria</taxon>
        <taxon>Oceanospirillales</taxon>
        <taxon>Halomonadaceae</taxon>
        <taxon>Halomonas</taxon>
    </lineage>
</organism>
<dbReference type="AlphaFoldDB" id="A0A1H0KMF9"/>
<accession>A0A1H0KMF9</accession>
<dbReference type="PANTHER" id="PTHR36573">
    <property type="entry name" value="INTERMEMBRANE PHOSPHOLIPID TRANSPORT SYSTEM BINDING PROTEIN MLAC"/>
    <property type="match status" value="1"/>
</dbReference>
<evidence type="ECO:0000313" key="3">
    <source>
        <dbReference type="Proteomes" id="UP000199075"/>
    </source>
</evidence>
<reference evidence="3" key="1">
    <citation type="submission" date="2016-10" db="EMBL/GenBank/DDBJ databases">
        <authorList>
            <person name="Varghese N."/>
            <person name="Submissions S."/>
        </authorList>
    </citation>
    <scope>NUCLEOTIDE SEQUENCE [LARGE SCALE GENOMIC DNA]</scope>
    <source>
        <strain evidence="3">CGMCC 1.6444</strain>
    </source>
</reference>
<gene>
    <name evidence="2" type="ORF">SAMN04487957_10839</name>
</gene>
<dbReference type="Proteomes" id="UP000199075">
    <property type="component" value="Unassembled WGS sequence"/>
</dbReference>
<evidence type="ECO:0000313" key="2">
    <source>
        <dbReference type="EMBL" id="SDO56996.1"/>
    </source>
</evidence>
<feature type="signal peptide" evidence="1">
    <location>
        <begin position="1"/>
        <end position="23"/>
    </location>
</feature>
<feature type="chain" id="PRO_5011507213" evidence="1">
    <location>
        <begin position="24"/>
        <end position="212"/>
    </location>
</feature>
<dbReference type="InterPro" id="IPR042245">
    <property type="entry name" value="Tgt2/MlaC_sf"/>
</dbReference>
<dbReference type="PANTHER" id="PTHR36573:SF1">
    <property type="entry name" value="INTERMEMBRANE PHOSPHOLIPID TRANSPORT SYSTEM BINDING PROTEIN MLAC"/>
    <property type="match status" value="1"/>
</dbReference>
<evidence type="ECO:0000256" key="1">
    <source>
        <dbReference type="SAM" id="SignalP"/>
    </source>
</evidence>
<dbReference type="InterPro" id="IPR008869">
    <property type="entry name" value="MlaC/ttg2D"/>
</dbReference>
<dbReference type="STRING" id="419597.SAMN04487957_10839"/>
<protein>
    <submittedName>
        <fullName evidence="2">Phospholipid transport system substrate-binding protein</fullName>
    </submittedName>
</protein>
<keyword evidence="3" id="KW-1185">Reference proteome</keyword>
<dbReference type="EMBL" id="FNIV01000008">
    <property type="protein sequence ID" value="SDO56996.1"/>
    <property type="molecule type" value="Genomic_DNA"/>
</dbReference>
<sequence length="212" mass="24053">MTRLPRLLAILLLALMAGVTAQASAERSPEQMIRDSIDELTGQIEGRRDHFAQNMDELEALVDDSLEQIADFRYIGASVMGRYFANATPQQRSRFVETFRQTLIDTYAKGLVTFDYRELRVLENQQSRRYEDQASVDMEVVAEDGSVYPVSYTLRLSDGQWKVVNVIVNGINLGLTFRNQFDQAMRDNGRDYDAVIDGWSPEVGVEELEQGA</sequence>
<proteinExistence type="predicted"/>
<dbReference type="PIRSF" id="PIRSF004649">
    <property type="entry name" value="MlaC"/>
    <property type="match status" value="1"/>
</dbReference>
<keyword evidence="1" id="KW-0732">Signal</keyword>